<keyword evidence="9" id="KW-0446">Lipid-binding</keyword>
<feature type="region of interest" description="Disordered" evidence="11">
    <location>
        <begin position="935"/>
        <end position="972"/>
    </location>
</feature>
<feature type="transmembrane region" description="Helical" evidence="12">
    <location>
        <begin position="97"/>
        <end position="118"/>
    </location>
</feature>
<dbReference type="Pfam" id="PF25331">
    <property type="entry name" value="C2_Mug190_3rd"/>
    <property type="match status" value="1"/>
</dbReference>
<feature type="region of interest" description="Disordered" evidence="11">
    <location>
        <begin position="1"/>
        <end position="65"/>
    </location>
</feature>
<keyword evidence="2" id="KW-0813">Transport</keyword>
<feature type="compositionally biased region" description="Low complexity" evidence="11">
    <location>
        <begin position="955"/>
        <end position="969"/>
    </location>
</feature>
<evidence type="ECO:0000256" key="9">
    <source>
        <dbReference type="ARBA" id="ARBA00023121"/>
    </source>
</evidence>
<evidence type="ECO:0000259" key="13">
    <source>
        <dbReference type="PROSITE" id="PS50004"/>
    </source>
</evidence>
<evidence type="ECO:0000256" key="6">
    <source>
        <dbReference type="ARBA" id="ARBA00022824"/>
    </source>
</evidence>
<feature type="domain" description="C2" evidence="13">
    <location>
        <begin position="606"/>
        <end position="738"/>
    </location>
</feature>
<evidence type="ECO:0000256" key="7">
    <source>
        <dbReference type="ARBA" id="ARBA00022989"/>
    </source>
</evidence>
<keyword evidence="6" id="KW-0256">Endoplasmic reticulum</keyword>
<reference evidence="15" key="1">
    <citation type="submission" date="2020-11" db="EMBL/GenBank/DDBJ databases">
        <authorList>
            <consortium name="DOE Joint Genome Institute"/>
            <person name="Ahrendt S."/>
            <person name="Riley R."/>
            <person name="Andreopoulos W."/>
            <person name="Labutti K."/>
            <person name="Pangilinan J."/>
            <person name="Ruiz-Duenas F.J."/>
            <person name="Barrasa J.M."/>
            <person name="Sanchez-Garcia M."/>
            <person name="Camarero S."/>
            <person name="Miyauchi S."/>
            <person name="Serrano A."/>
            <person name="Linde D."/>
            <person name="Babiker R."/>
            <person name="Drula E."/>
            <person name="Ayuso-Fernandez I."/>
            <person name="Pacheco R."/>
            <person name="Padilla G."/>
            <person name="Ferreira P."/>
            <person name="Barriuso J."/>
            <person name="Kellner H."/>
            <person name="Castanera R."/>
            <person name="Alfaro M."/>
            <person name="Ramirez L."/>
            <person name="Pisabarro A.G."/>
            <person name="Kuo A."/>
            <person name="Tritt A."/>
            <person name="Lipzen A."/>
            <person name="He G."/>
            <person name="Yan M."/>
            <person name="Ng V."/>
            <person name="Cullen D."/>
            <person name="Martin F."/>
            <person name="Rosso M.-N."/>
            <person name="Henrissat B."/>
            <person name="Hibbett D."/>
            <person name="Martinez A.T."/>
            <person name="Grigoriev I.V."/>
        </authorList>
    </citation>
    <scope>NUCLEOTIDE SEQUENCE</scope>
    <source>
        <strain evidence="15">CBS 247.69</strain>
    </source>
</reference>
<dbReference type="InterPro" id="IPR057349">
    <property type="entry name" value="C2_Mug190_3rd"/>
</dbReference>
<dbReference type="PROSITE" id="PS51847">
    <property type="entry name" value="SMP"/>
    <property type="match status" value="1"/>
</dbReference>
<evidence type="ECO:0008006" key="17">
    <source>
        <dbReference type="Google" id="ProtNLM"/>
    </source>
</evidence>
<evidence type="ECO:0000256" key="4">
    <source>
        <dbReference type="ARBA" id="ARBA00022692"/>
    </source>
</evidence>
<feature type="transmembrane region" description="Helical" evidence="12">
    <location>
        <begin position="130"/>
        <end position="153"/>
    </location>
</feature>
<feature type="transmembrane region" description="Helical" evidence="12">
    <location>
        <begin position="300"/>
        <end position="323"/>
    </location>
</feature>
<dbReference type="GO" id="GO:0005789">
    <property type="term" value="C:endoplasmic reticulum membrane"/>
    <property type="evidence" value="ECO:0007669"/>
    <property type="project" value="UniProtKB-SubCell"/>
</dbReference>
<name>A0A9P5XU88_9AGAR</name>
<dbReference type="GO" id="GO:0006869">
    <property type="term" value="P:lipid transport"/>
    <property type="evidence" value="ECO:0007669"/>
    <property type="project" value="UniProtKB-KW"/>
</dbReference>
<dbReference type="PANTHER" id="PTHR47348:SF2">
    <property type="entry name" value="MEIOTICALLY UP-REGULATED 190 PROTEIN"/>
    <property type="match status" value="1"/>
</dbReference>
<feature type="domain" description="SMP-LTD" evidence="14">
    <location>
        <begin position="188"/>
        <end position="397"/>
    </location>
</feature>
<dbReference type="CDD" id="cd04052">
    <property type="entry name" value="C2B_Tricalbin-like"/>
    <property type="match status" value="1"/>
</dbReference>
<proteinExistence type="predicted"/>
<dbReference type="InterPro" id="IPR031468">
    <property type="entry name" value="SMP_LBD"/>
</dbReference>
<evidence type="ECO:0000313" key="16">
    <source>
        <dbReference type="Proteomes" id="UP000807353"/>
    </source>
</evidence>
<accession>A0A9P5XU88</accession>
<feature type="domain" description="C2" evidence="13">
    <location>
        <begin position="395"/>
        <end position="526"/>
    </location>
</feature>
<evidence type="ECO:0000259" key="14">
    <source>
        <dbReference type="PROSITE" id="PS51847"/>
    </source>
</evidence>
<comment type="caution">
    <text evidence="15">The sequence shown here is derived from an EMBL/GenBank/DDBJ whole genome shotgun (WGS) entry which is preliminary data.</text>
</comment>
<feature type="compositionally biased region" description="Basic and acidic residues" evidence="11">
    <location>
        <begin position="10"/>
        <end position="20"/>
    </location>
</feature>
<sequence length="1043" mass="116078">MVETNSINPHEGKNNEREVTDPVTHLPIIIHDNTSVELEHIPPHPSREKDPESQKPDGEEGSRQRHATMEALVVEETHRGRWETPGGAESKVKVQSAMIAAGSAGIGGTGGLIFLWIWSKLFNGLSFGWFELFFGIMGCIILAIGVGACVIVYDRFDIFHNPTPHEDERIIEKQSAKKEPPKARGEDAPESATWLNSLLHSLWPIVNPTLFISIADMLEDALQATLPALIHGVRVADIGQGSEPMRILGIRWLDAGEAAEERDGMKAEEGDFVNMEVAVSYRARTTKGSGLRGRSGNAHLLTEFLVAGGMVLPVWVELTGMLATARMRIQLTPNPPFFSILTLTLLGQPKVTMICTPLAKNFLNIMDIPGLSGWLQRSVDAAIAEYVAPRSLNLDLKTLLMGREKMDTDALGVVVITVRSAKDFREGDAGNPLKSKDDKRGDGYVTAGWSKWGKPLWSTRIIKSDGNPIWEETTGLLVGPPEVNAQEKLRLQLWDCDRLTADDLLGTVDVPLKQLMHSPDTRNRIAIREDGFSDTNGSPCPGTLSWECGYFSKTTLEQHLEHRHQNVDEIKDRIEAEAEEKLREAKARNDETEEIEQQKKEDLKEKSDEIIASTKPTQEWPSGILSLRIEQINGLEVQKIKQSGVKEGGEDEESDDLPSAYCTVIINHQRVYKTRTKLKSNKPFFDAGTEKFIRDWQNTTVIIAVRDARMHEIDPLLGVVVLPLHTLFKHCSHTTDSFPLVGGIGYGRMRLSLTFRSVQALLPKRLLGWDVGTLDIQPYVRPSLDLAADFASCKLTFRTVYGKGKMASHQDGGWKQKRDKPVRLAVNKRYASCLLIEFRKHAFGPDKTVAFSTLWLKDLPDNEEVGVSLPVYKNEDGSLERARANSTNDGGEMMGMIDVKVRFWPGLSGYHQNSADQDTNMADVMEVLDCAEETKETTQEWLTDDESDSDESVGSHRSSSSSSSASLSDMVGDGTRGLVNGFADFKKKKGELHRKHRGLMQWRAARNVAWMGRGIENTAHQLGHRVTGAFKHQDRDTGIEKEV</sequence>
<evidence type="ECO:0000256" key="12">
    <source>
        <dbReference type="SAM" id="Phobius"/>
    </source>
</evidence>
<keyword evidence="16" id="KW-1185">Reference proteome</keyword>
<feature type="compositionally biased region" description="Acidic residues" evidence="11">
    <location>
        <begin position="942"/>
        <end position="951"/>
    </location>
</feature>
<dbReference type="Gene3D" id="2.60.40.150">
    <property type="entry name" value="C2 domain"/>
    <property type="match status" value="2"/>
</dbReference>
<dbReference type="Pfam" id="PF00168">
    <property type="entry name" value="C2"/>
    <property type="match status" value="2"/>
</dbReference>
<dbReference type="GO" id="GO:0008289">
    <property type="term" value="F:lipid binding"/>
    <property type="evidence" value="ECO:0007669"/>
    <property type="project" value="UniProtKB-KW"/>
</dbReference>
<evidence type="ECO:0000256" key="10">
    <source>
        <dbReference type="ARBA" id="ARBA00023136"/>
    </source>
</evidence>
<evidence type="ECO:0000256" key="11">
    <source>
        <dbReference type="SAM" id="MobiDB-lite"/>
    </source>
</evidence>
<keyword evidence="5" id="KW-0677">Repeat</keyword>
<dbReference type="InterPro" id="IPR000008">
    <property type="entry name" value="C2_dom"/>
</dbReference>
<evidence type="ECO:0000256" key="5">
    <source>
        <dbReference type="ARBA" id="ARBA00022737"/>
    </source>
</evidence>
<feature type="region of interest" description="Disordered" evidence="11">
    <location>
        <begin position="582"/>
        <end position="605"/>
    </location>
</feature>
<dbReference type="AlphaFoldDB" id="A0A9P5XU88"/>
<protein>
    <recommendedName>
        <fullName evidence="17">Meiotically up-regulated gene 190 protein</fullName>
    </recommendedName>
</protein>
<keyword evidence="10 12" id="KW-0472">Membrane</keyword>
<keyword evidence="3" id="KW-0597">Phosphoprotein</keyword>
<dbReference type="Proteomes" id="UP000807353">
    <property type="component" value="Unassembled WGS sequence"/>
</dbReference>
<evidence type="ECO:0000256" key="2">
    <source>
        <dbReference type="ARBA" id="ARBA00022448"/>
    </source>
</evidence>
<gene>
    <name evidence="15" type="ORF">BDZ94DRAFT_166478</name>
</gene>
<dbReference type="PANTHER" id="PTHR47348">
    <property type="entry name" value="MEIOTICALLY UP-REGULATED GENE 190 PROTEIN"/>
    <property type="match status" value="1"/>
</dbReference>
<keyword evidence="8" id="KW-0445">Lipid transport</keyword>
<dbReference type="PROSITE" id="PS50004">
    <property type="entry name" value="C2"/>
    <property type="match status" value="2"/>
</dbReference>
<keyword evidence="7 12" id="KW-1133">Transmembrane helix</keyword>
<dbReference type="InterPro" id="IPR037765">
    <property type="entry name" value="C2B_Tricalbin"/>
</dbReference>
<dbReference type="OrthoDB" id="419768at2759"/>
<evidence type="ECO:0000256" key="3">
    <source>
        <dbReference type="ARBA" id="ARBA00022553"/>
    </source>
</evidence>
<keyword evidence="4 12" id="KW-0812">Transmembrane</keyword>
<evidence type="ECO:0000256" key="8">
    <source>
        <dbReference type="ARBA" id="ARBA00023055"/>
    </source>
</evidence>
<evidence type="ECO:0000313" key="15">
    <source>
        <dbReference type="EMBL" id="KAF9457832.1"/>
    </source>
</evidence>
<dbReference type="GO" id="GO:0061817">
    <property type="term" value="P:endoplasmic reticulum-plasma membrane tethering"/>
    <property type="evidence" value="ECO:0007669"/>
    <property type="project" value="InterPro"/>
</dbReference>
<dbReference type="InterPro" id="IPR035892">
    <property type="entry name" value="C2_domain_sf"/>
</dbReference>
<organism evidence="15 16">
    <name type="scientific">Collybia nuda</name>
    <dbReference type="NCBI Taxonomy" id="64659"/>
    <lineage>
        <taxon>Eukaryota</taxon>
        <taxon>Fungi</taxon>
        <taxon>Dikarya</taxon>
        <taxon>Basidiomycota</taxon>
        <taxon>Agaricomycotina</taxon>
        <taxon>Agaricomycetes</taxon>
        <taxon>Agaricomycetidae</taxon>
        <taxon>Agaricales</taxon>
        <taxon>Tricholomatineae</taxon>
        <taxon>Clitocybaceae</taxon>
        <taxon>Collybia</taxon>
    </lineage>
</organism>
<dbReference type="Pfam" id="PF25669">
    <property type="entry name" value="SMP_MUG190-like"/>
    <property type="match status" value="1"/>
</dbReference>
<dbReference type="EMBL" id="MU150357">
    <property type="protein sequence ID" value="KAF9457832.1"/>
    <property type="molecule type" value="Genomic_DNA"/>
</dbReference>
<evidence type="ECO:0000256" key="1">
    <source>
        <dbReference type="ARBA" id="ARBA00004586"/>
    </source>
</evidence>
<dbReference type="CDD" id="cd21676">
    <property type="entry name" value="SMP_Mug190"/>
    <property type="match status" value="1"/>
</dbReference>
<feature type="compositionally biased region" description="Basic and acidic residues" evidence="11">
    <location>
        <begin position="37"/>
        <end position="63"/>
    </location>
</feature>
<dbReference type="SUPFAM" id="SSF49562">
    <property type="entry name" value="C2 domain (Calcium/lipid-binding domain, CaLB)"/>
    <property type="match status" value="2"/>
</dbReference>
<dbReference type="SMART" id="SM00239">
    <property type="entry name" value="C2"/>
    <property type="match status" value="2"/>
</dbReference>
<comment type="subcellular location">
    <subcellularLocation>
        <location evidence="1">Endoplasmic reticulum membrane</location>
    </subcellularLocation>
</comment>